<keyword evidence="3" id="KW-1185">Reference proteome</keyword>
<feature type="transmembrane region" description="Helical" evidence="1">
    <location>
        <begin position="19"/>
        <end position="40"/>
    </location>
</feature>
<dbReference type="EMBL" id="KK488097">
    <property type="protein sequence ID" value="KFQ62607.1"/>
    <property type="molecule type" value="Genomic_DNA"/>
</dbReference>
<dbReference type="Proteomes" id="UP000054150">
    <property type="component" value="Unassembled WGS sequence"/>
</dbReference>
<evidence type="ECO:0000313" key="3">
    <source>
        <dbReference type="Proteomes" id="UP000054150"/>
    </source>
</evidence>
<sequence>DVNFCTQAATCCPTGMDDYGWIAAAVGWSLWFLTLILLCVDKVMKLRPDEPKYLVA</sequence>
<dbReference type="AlphaFoldDB" id="A0A091SV60"/>
<feature type="non-terminal residue" evidence="2">
    <location>
        <position position="1"/>
    </location>
</feature>
<evidence type="ECO:0000313" key="2">
    <source>
        <dbReference type="EMBL" id="KFQ62607.1"/>
    </source>
</evidence>
<dbReference type="PANTHER" id="PTHR36293:SF1">
    <property type="entry name" value="TRANSMEMBRANE PROTEIN 213"/>
    <property type="match status" value="1"/>
</dbReference>
<evidence type="ECO:0000256" key="1">
    <source>
        <dbReference type="SAM" id="Phobius"/>
    </source>
</evidence>
<organism evidence="2 3">
    <name type="scientific">Pelecanus crispus</name>
    <name type="common">Dalmatian pelican</name>
    <dbReference type="NCBI Taxonomy" id="36300"/>
    <lineage>
        <taxon>Eukaryota</taxon>
        <taxon>Metazoa</taxon>
        <taxon>Chordata</taxon>
        <taxon>Craniata</taxon>
        <taxon>Vertebrata</taxon>
        <taxon>Euteleostomi</taxon>
        <taxon>Archelosauria</taxon>
        <taxon>Archosauria</taxon>
        <taxon>Dinosauria</taxon>
        <taxon>Saurischia</taxon>
        <taxon>Theropoda</taxon>
        <taxon>Coelurosauria</taxon>
        <taxon>Aves</taxon>
        <taxon>Neognathae</taxon>
        <taxon>Neoaves</taxon>
        <taxon>Aequornithes</taxon>
        <taxon>Pelecaniformes</taxon>
        <taxon>Pelecanidae</taxon>
        <taxon>Pelecanus</taxon>
    </lineage>
</organism>
<keyword evidence="1" id="KW-1133">Transmembrane helix</keyword>
<dbReference type="InterPro" id="IPR028121">
    <property type="entry name" value="TMEM213"/>
</dbReference>
<gene>
    <name evidence="2" type="ORF">N334_11695</name>
</gene>
<accession>A0A091SV60</accession>
<dbReference type="PANTHER" id="PTHR36293">
    <property type="entry name" value="TRANSMEMBRANE PROTEIN 213"/>
    <property type="match status" value="1"/>
</dbReference>
<protein>
    <submittedName>
        <fullName evidence="2">Transmembrane protein 213</fullName>
    </submittedName>
</protein>
<proteinExistence type="predicted"/>
<name>A0A091SV60_PELCR</name>
<feature type="non-terminal residue" evidence="2">
    <location>
        <position position="56"/>
    </location>
</feature>
<keyword evidence="1" id="KW-0472">Membrane</keyword>
<dbReference type="Pfam" id="PF15192">
    <property type="entry name" value="TMEM213"/>
    <property type="match status" value="1"/>
</dbReference>
<reference evidence="2 3" key="1">
    <citation type="submission" date="2014-04" db="EMBL/GenBank/DDBJ databases">
        <title>Genome evolution of avian class.</title>
        <authorList>
            <person name="Zhang G."/>
            <person name="Li C."/>
        </authorList>
    </citation>
    <scope>NUCLEOTIDE SEQUENCE [LARGE SCALE GENOMIC DNA]</scope>
    <source>
        <strain evidence="2">BGI_N334</strain>
    </source>
</reference>
<keyword evidence="1 2" id="KW-0812">Transmembrane</keyword>